<protein>
    <submittedName>
        <fullName evidence="4">AIR synthase</fullName>
    </submittedName>
</protein>
<comment type="similarity">
    <text evidence="1">Belongs to the HypE family.</text>
</comment>
<evidence type="ECO:0000259" key="2">
    <source>
        <dbReference type="Pfam" id="PF00586"/>
    </source>
</evidence>
<evidence type="ECO:0000256" key="1">
    <source>
        <dbReference type="ARBA" id="ARBA00006243"/>
    </source>
</evidence>
<dbReference type="GO" id="GO:0051604">
    <property type="term" value="P:protein maturation"/>
    <property type="evidence" value="ECO:0007669"/>
    <property type="project" value="TreeGrafter"/>
</dbReference>
<evidence type="ECO:0000313" key="5">
    <source>
        <dbReference type="Proteomes" id="UP000280960"/>
    </source>
</evidence>
<gene>
    <name evidence="4" type="ORF">D2962_01765</name>
</gene>
<keyword evidence="5" id="KW-1185">Reference proteome</keyword>
<dbReference type="Gene3D" id="3.90.650.10">
    <property type="entry name" value="PurM-like C-terminal domain"/>
    <property type="match status" value="1"/>
</dbReference>
<dbReference type="EMBL" id="CP033169">
    <property type="protein sequence ID" value="AYO29501.1"/>
    <property type="molecule type" value="Genomic_DNA"/>
</dbReference>
<name>A0A3G2R2G9_9FIRM</name>
<dbReference type="RefSeq" id="WP_122013919.1">
    <property type="nucleotide sequence ID" value="NZ_CP033169.1"/>
</dbReference>
<dbReference type="SUPFAM" id="SSF55326">
    <property type="entry name" value="PurM N-terminal domain-like"/>
    <property type="match status" value="1"/>
</dbReference>
<feature type="domain" description="PurM-like N-terminal" evidence="2">
    <location>
        <begin position="33"/>
        <end position="139"/>
    </location>
</feature>
<evidence type="ECO:0000259" key="3">
    <source>
        <dbReference type="Pfam" id="PF02769"/>
    </source>
</evidence>
<dbReference type="InterPro" id="IPR010918">
    <property type="entry name" value="PurM-like_C_dom"/>
</dbReference>
<feature type="domain" description="PurM-like C-terminal" evidence="3">
    <location>
        <begin position="151"/>
        <end position="306"/>
    </location>
</feature>
<dbReference type="PANTHER" id="PTHR30303">
    <property type="entry name" value="HYDROGENASE ISOENZYMES FORMATION PROTEIN HYPE"/>
    <property type="match status" value="1"/>
</dbReference>
<dbReference type="Gene3D" id="3.30.1330.10">
    <property type="entry name" value="PurM-like, N-terminal domain"/>
    <property type="match status" value="1"/>
</dbReference>
<dbReference type="InterPro" id="IPR011854">
    <property type="entry name" value="HypE"/>
</dbReference>
<evidence type="ECO:0000313" key="4">
    <source>
        <dbReference type="EMBL" id="AYO29501.1"/>
    </source>
</evidence>
<dbReference type="PIRSF" id="PIRSF005644">
    <property type="entry name" value="Hdrgns_mtr_HypE"/>
    <property type="match status" value="1"/>
</dbReference>
<sequence>MKIGKVPPELLKKAVYPFLGINRKEVLVHSGFGEDCSVIDFGEYVAVASSDPITGADRNSGYLSVLVCCNDIAACGAEPLGILVTLLLPPDSGEDTLKALMESIHSAAGKIGIEVLGGHSEITPAVTKPVISSTAIGIARKDEYVTSSGARPGDDVIVTKALGLEGSAVLASDFEDVLKGSIPVELLKKAQGFIEKISVIQDGLTAAATGVSAMHDITEGGLLGACYELAEASGVGVEIYGDKLPVLPETRSICGFFGINPLGLISSGSMLICAPDGQRVINALEKKSIPATMVGKITSGNHKIIILDGTRSPLNPPERDELYRAIEIGKQLQIK</sequence>
<dbReference type="Proteomes" id="UP000280960">
    <property type="component" value="Chromosome"/>
</dbReference>
<organism evidence="4 5">
    <name type="scientific">Biomaibacter acetigenes</name>
    <dbReference type="NCBI Taxonomy" id="2316383"/>
    <lineage>
        <taxon>Bacteria</taxon>
        <taxon>Bacillati</taxon>
        <taxon>Bacillota</taxon>
        <taxon>Clostridia</taxon>
        <taxon>Thermosediminibacterales</taxon>
        <taxon>Tepidanaerobacteraceae</taxon>
        <taxon>Biomaibacter</taxon>
    </lineage>
</organism>
<dbReference type="InterPro" id="IPR036921">
    <property type="entry name" value="PurM-like_N_sf"/>
</dbReference>
<reference evidence="4 5" key="1">
    <citation type="submission" date="2018-10" db="EMBL/GenBank/DDBJ databases">
        <authorList>
            <person name="Zhang X."/>
        </authorList>
    </citation>
    <scope>NUCLEOTIDE SEQUENCE [LARGE SCALE GENOMIC DNA]</scope>
    <source>
        <strain evidence="4 5">SK-G1</strain>
    </source>
</reference>
<dbReference type="InterPro" id="IPR036676">
    <property type="entry name" value="PurM-like_C_sf"/>
</dbReference>
<dbReference type="PANTHER" id="PTHR30303:SF4">
    <property type="entry name" value="HYDROGENASE EXPRESSION_FORMATION PROTEIN HYPE"/>
    <property type="match status" value="1"/>
</dbReference>
<dbReference type="InterPro" id="IPR016188">
    <property type="entry name" value="PurM-like_N"/>
</dbReference>
<accession>A0A3G2R2G9</accession>
<dbReference type="CDD" id="cd06061">
    <property type="entry name" value="PurM-like1"/>
    <property type="match status" value="1"/>
</dbReference>
<dbReference type="Pfam" id="PF02769">
    <property type="entry name" value="AIRS_C"/>
    <property type="match status" value="1"/>
</dbReference>
<dbReference type="AlphaFoldDB" id="A0A3G2R2G9"/>
<proteinExistence type="inferred from homology"/>
<dbReference type="Pfam" id="PF00586">
    <property type="entry name" value="AIRS"/>
    <property type="match status" value="1"/>
</dbReference>
<dbReference type="SUPFAM" id="SSF56042">
    <property type="entry name" value="PurM C-terminal domain-like"/>
    <property type="match status" value="1"/>
</dbReference>
<dbReference type="KEGG" id="bacg:D2962_01765"/>